<comment type="similarity">
    <text evidence="6">Belongs to the inorganic phosphate transporter (PiT) (TC 2.A.20) family.</text>
</comment>
<feature type="transmembrane region" description="Helical" evidence="6">
    <location>
        <begin position="116"/>
        <end position="137"/>
    </location>
</feature>
<comment type="caution">
    <text evidence="7">The sequence shown here is derived from an EMBL/GenBank/DDBJ whole genome shotgun (WGS) entry which is preliminary data.</text>
</comment>
<reference evidence="7" key="1">
    <citation type="submission" date="2019-09" db="EMBL/GenBank/DDBJ databases">
        <title>Characterisation of the sponge microbiome using genome-centric metagenomics.</title>
        <authorList>
            <person name="Engelberts J.P."/>
            <person name="Robbins S.J."/>
            <person name="De Goeij J.M."/>
            <person name="Aranda M."/>
            <person name="Bell S.C."/>
            <person name="Webster N.S."/>
        </authorList>
    </citation>
    <scope>NUCLEOTIDE SEQUENCE</scope>
    <source>
        <strain evidence="7">SB0664_bin_43</strain>
    </source>
</reference>
<feature type="transmembrane region" description="Helical" evidence="6">
    <location>
        <begin position="85"/>
        <end position="109"/>
    </location>
</feature>
<gene>
    <name evidence="7" type="ORF">F4Y60_08115</name>
</gene>
<dbReference type="GO" id="GO:0035435">
    <property type="term" value="P:phosphate ion transmembrane transport"/>
    <property type="evidence" value="ECO:0007669"/>
    <property type="project" value="TreeGrafter"/>
</dbReference>
<feature type="transmembrane region" description="Helical" evidence="6">
    <location>
        <begin position="181"/>
        <end position="199"/>
    </location>
</feature>
<dbReference type="GO" id="GO:0005315">
    <property type="term" value="F:phosphate transmembrane transporter activity"/>
    <property type="evidence" value="ECO:0007669"/>
    <property type="project" value="InterPro"/>
</dbReference>
<evidence type="ECO:0000256" key="6">
    <source>
        <dbReference type="RuleBase" id="RU363058"/>
    </source>
</evidence>
<feature type="transmembrane region" description="Helical" evidence="6">
    <location>
        <begin position="211"/>
        <end position="233"/>
    </location>
</feature>
<feature type="transmembrane region" description="Helical" evidence="6">
    <location>
        <begin position="254"/>
        <end position="272"/>
    </location>
</feature>
<feature type="transmembrane region" description="Helical" evidence="6">
    <location>
        <begin position="305"/>
        <end position="324"/>
    </location>
</feature>
<dbReference type="GO" id="GO:0016020">
    <property type="term" value="C:membrane"/>
    <property type="evidence" value="ECO:0007669"/>
    <property type="project" value="UniProtKB-SubCell"/>
</dbReference>
<evidence type="ECO:0000256" key="5">
    <source>
        <dbReference type="ARBA" id="ARBA00023136"/>
    </source>
</evidence>
<proteinExistence type="inferred from homology"/>
<dbReference type="PANTHER" id="PTHR11101">
    <property type="entry name" value="PHOSPHATE TRANSPORTER"/>
    <property type="match status" value="1"/>
</dbReference>
<dbReference type="AlphaFoldDB" id="A0A6B0Y1W8"/>
<feature type="transmembrane region" description="Helical" evidence="6">
    <location>
        <begin position="394"/>
        <end position="420"/>
    </location>
</feature>
<dbReference type="PANTHER" id="PTHR11101:SF80">
    <property type="entry name" value="PHOSPHATE TRANSPORTER"/>
    <property type="match status" value="1"/>
</dbReference>
<dbReference type="Pfam" id="PF01384">
    <property type="entry name" value="PHO4"/>
    <property type="match status" value="1"/>
</dbReference>
<feature type="transmembrane region" description="Helical" evidence="6">
    <location>
        <begin position="36"/>
        <end position="61"/>
    </location>
</feature>
<keyword evidence="5 6" id="KW-0472">Membrane</keyword>
<evidence type="ECO:0000313" key="7">
    <source>
        <dbReference type="EMBL" id="MXY34043.1"/>
    </source>
</evidence>
<name>A0A6B0Y1W8_9RHOB</name>
<dbReference type="InterPro" id="IPR001204">
    <property type="entry name" value="Phos_transporter"/>
</dbReference>
<keyword evidence="6" id="KW-0592">Phosphate transport</keyword>
<feature type="transmembrane region" description="Helical" evidence="6">
    <location>
        <begin position="6"/>
        <end position="24"/>
    </location>
</feature>
<feature type="transmembrane region" description="Helical" evidence="6">
    <location>
        <begin position="143"/>
        <end position="169"/>
    </location>
</feature>
<keyword evidence="3 6" id="KW-0812">Transmembrane</keyword>
<protein>
    <recommendedName>
        <fullName evidence="6">Phosphate transporter</fullName>
    </recommendedName>
</protein>
<evidence type="ECO:0000256" key="1">
    <source>
        <dbReference type="ARBA" id="ARBA00004141"/>
    </source>
</evidence>
<keyword evidence="2 6" id="KW-0813">Transport</keyword>
<evidence type="ECO:0000256" key="3">
    <source>
        <dbReference type="ARBA" id="ARBA00022692"/>
    </source>
</evidence>
<keyword evidence="4 6" id="KW-1133">Transmembrane helix</keyword>
<organism evidence="7">
    <name type="scientific">Boseongicola sp. SB0664_bin_43</name>
    <dbReference type="NCBI Taxonomy" id="2604844"/>
    <lineage>
        <taxon>Bacteria</taxon>
        <taxon>Pseudomonadati</taxon>
        <taxon>Pseudomonadota</taxon>
        <taxon>Alphaproteobacteria</taxon>
        <taxon>Rhodobacterales</taxon>
        <taxon>Paracoccaceae</taxon>
        <taxon>Boseongicola</taxon>
    </lineage>
</organism>
<evidence type="ECO:0000256" key="2">
    <source>
        <dbReference type="ARBA" id="ARBA00022448"/>
    </source>
</evidence>
<comment type="subcellular location">
    <subcellularLocation>
        <location evidence="1 6">Membrane</location>
        <topology evidence="1 6">Multi-pass membrane protein</topology>
    </subcellularLocation>
</comment>
<sequence>MDANLIIILTIAIFAGLYMAWAIGANDVANSMGTSVGSGAITVGTAIVIAALFEFLGAFLAGGEVTSTIRKGIIDAEALEHDPDLLVVGMLSALLAAAVWLTVASAFGWPVSTTHSIVGAIVGFAVVAIGPEAVHWWDVAAIAASWVVTPVLAGVISFCLVLSVQRLIFDKSDPAYFACRYVPAYIFASVFVTSAVTFIKGLKHVGLDMSMPVSLSCSVIVAGIVALAGRLLVYRLGFPSLEFPTGRQSRFDDVERVFGILMIVTASGMAFAHGSNDVANAIGPVAAIIGVVSTGGVAAKSEIPVWVLLLGAGGIVAGLATFGYRVMATIGRKITELTPSRGFAAELAAASTVVVASGTGLPVSTTQTLVGAVLGVGFARGVGELDFGVVRTVFVSWIITIPVGAAIAVMFYYILAGVFLGGAG</sequence>
<accession>A0A6B0Y1W8</accession>
<feature type="transmembrane region" description="Helical" evidence="6">
    <location>
        <begin position="278"/>
        <end position="298"/>
    </location>
</feature>
<evidence type="ECO:0000256" key="4">
    <source>
        <dbReference type="ARBA" id="ARBA00022989"/>
    </source>
</evidence>
<dbReference type="EMBL" id="VXRY01000319">
    <property type="protein sequence ID" value="MXY34043.1"/>
    <property type="molecule type" value="Genomic_DNA"/>
</dbReference>